<keyword evidence="3" id="KW-0255">Endonuclease</keyword>
<name>A0ABR4I988_9EURO</name>
<protein>
    <submittedName>
        <fullName evidence="3">Endonuclease/exonuclease/phosphatase</fullName>
    </submittedName>
</protein>
<keyword evidence="3" id="KW-0540">Nuclease</keyword>
<dbReference type="InterPro" id="IPR036691">
    <property type="entry name" value="Endo/exonu/phosph_ase_sf"/>
</dbReference>
<dbReference type="Proteomes" id="UP001610335">
    <property type="component" value="Unassembled WGS sequence"/>
</dbReference>
<evidence type="ECO:0000259" key="2">
    <source>
        <dbReference type="Pfam" id="PF03372"/>
    </source>
</evidence>
<dbReference type="PANTHER" id="PTHR42834">
    <property type="entry name" value="ENDONUCLEASE/EXONUCLEASE/PHOSPHATASE FAMILY PROTEIN (AFU_ORTHOLOGUE AFUA_3G09210)"/>
    <property type="match status" value="1"/>
</dbReference>
<evidence type="ECO:0000313" key="4">
    <source>
        <dbReference type="Proteomes" id="UP001610335"/>
    </source>
</evidence>
<proteinExistence type="predicted"/>
<dbReference type="PANTHER" id="PTHR42834:SF1">
    <property type="entry name" value="ENDONUCLEASE_EXONUCLEASE_PHOSPHATASE FAMILY PROTEIN (AFU_ORTHOLOGUE AFUA_3G09210)"/>
    <property type="match status" value="1"/>
</dbReference>
<sequence>MRSFASLSALCCVLPSVAAVTIAAINGNAYISPLKGESVSGVEGLVTAIGEDGFYLRSSTPDSDDATSESIYVYGSSAVSNVTVGDVITLSGKVTEYRSQTAYLYLTEITSPSSIVIKSSGSDVIPVVIGKERSPPTEVYSGLDTGDVYAVPNNVSQISVANPVLKPELYAMDFWESLSGELVSLTDLTIITKPNQYGDVFVRGNWDVSGLNEHGGLTMTANDSNPEAIKIGTPLDGTSNRDDSKVGDTVEDVIGVVQWKFGQYMVLPLTALNVTSSNNTAATPSTLVAKGTCNSLSIGSYNVENLAPTSSNVNKIADHIANYLHGPAVMCLQEIQDDSGPTDDGIVSANLTLSTLADLISAAGGPTYSFTEIPPLDNADGGQPGGNIRVAYLYNPSIVRLRNENIGSATDSTEVLPSAELTYNPGLIDPTNEAWDESRKPLAAAWETLDGKNKFFTVNVHLSSKGGGSSLQGDLRPPVNGAVEKRLAQATVVANFITTLLETSPNAKILATGDFNEFSFVEPLKSLVENSGLREVDDIVGIPYTERYTYIYDSNHQQLDHMFISRGMARNVKVEHVHVNTWVNYDESGSDHDPSVGVFDVCQVPVGGEGVCKGKKKGVRRV</sequence>
<feature type="chain" id="PRO_5045287277" evidence="1">
    <location>
        <begin position="20"/>
        <end position="622"/>
    </location>
</feature>
<gene>
    <name evidence="3" type="ORF">BDW59DRAFT_180363</name>
</gene>
<dbReference type="CDD" id="cd04486">
    <property type="entry name" value="YhcR_OBF_like"/>
    <property type="match status" value="1"/>
</dbReference>
<organism evidence="3 4">
    <name type="scientific">Aspergillus cavernicola</name>
    <dbReference type="NCBI Taxonomy" id="176166"/>
    <lineage>
        <taxon>Eukaryota</taxon>
        <taxon>Fungi</taxon>
        <taxon>Dikarya</taxon>
        <taxon>Ascomycota</taxon>
        <taxon>Pezizomycotina</taxon>
        <taxon>Eurotiomycetes</taxon>
        <taxon>Eurotiomycetidae</taxon>
        <taxon>Eurotiales</taxon>
        <taxon>Aspergillaceae</taxon>
        <taxon>Aspergillus</taxon>
        <taxon>Aspergillus subgen. Nidulantes</taxon>
    </lineage>
</organism>
<keyword evidence="4" id="KW-1185">Reference proteome</keyword>
<accession>A0ABR4I988</accession>
<feature type="signal peptide" evidence="1">
    <location>
        <begin position="1"/>
        <end position="19"/>
    </location>
</feature>
<keyword evidence="1" id="KW-0732">Signal</keyword>
<feature type="domain" description="Endonuclease/exonuclease/phosphatase" evidence="2">
    <location>
        <begin position="300"/>
        <end position="592"/>
    </location>
</feature>
<dbReference type="Pfam" id="PF03372">
    <property type="entry name" value="Exo_endo_phos"/>
    <property type="match status" value="1"/>
</dbReference>
<dbReference type="EMBL" id="JBFXLS010000045">
    <property type="protein sequence ID" value="KAL2824300.1"/>
    <property type="molecule type" value="Genomic_DNA"/>
</dbReference>
<dbReference type="Gene3D" id="3.60.10.10">
    <property type="entry name" value="Endonuclease/exonuclease/phosphatase"/>
    <property type="match status" value="1"/>
</dbReference>
<evidence type="ECO:0000256" key="1">
    <source>
        <dbReference type="SAM" id="SignalP"/>
    </source>
</evidence>
<reference evidence="3 4" key="1">
    <citation type="submission" date="2024-07" db="EMBL/GenBank/DDBJ databases">
        <title>Section-level genome sequencing and comparative genomics of Aspergillus sections Usti and Cavernicolus.</title>
        <authorList>
            <consortium name="Lawrence Berkeley National Laboratory"/>
            <person name="Nybo J.L."/>
            <person name="Vesth T.C."/>
            <person name="Theobald S."/>
            <person name="Frisvad J.C."/>
            <person name="Larsen T.O."/>
            <person name="Kjaerboelling I."/>
            <person name="Rothschild-Mancinelli K."/>
            <person name="Lyhne E.K."/>
            <person name="Kogle M.E."/>
            <person name="Barry K."/>
            <person name="Clum A."/>
            <person name="Na H."/>
            <person name="Ledsgaard L."/>
            <person name="Lin J."/>
            <person name="Lipzen A."/>
            <person name="Kuo A."/>
            <person name="Riley R."/>
            <person name="Mondo S."/>
            <person name="LaButti K."/>
            <person name="Haridas S."/>
            <person name="Pangalinan J."/>
            <person name="Salamov A.A."/>
            <person name="Simmons B.A."/>
            <person name="Magnuson J.K."/>
            <person name="Chen J."/>
            <person name="Drula E."/>
            <person name="Henrissat B."/>
            <person name="Wiebenga A."/>
            <person name="Lubbers R.J."/>
            <person name="Gomes A.C."/>
            <person name="Makela M.R."/>
            <person name="Stajich J."/>
            <person name="Grigoriev I.V."/>
            <person name="Mortensen U.H."/>
            <person name="De vries R.P."/>
            <person name="Baker S.E."/>
            <person name="Andersen M.R."/>
        </authorList>
    </citation>
    <scope>NUCLEOTIDE SEQUENCE [LARGE SCALE GENOMIC DNA]</scope>
    <source>
        <strain evidence="3 4">CBS 600.67</strain>
    </source>
</reference>
<evidence type="ECO:0000313" key="3">
    <source>
        <dbReference type="EMBL" id="KAL2824300.1"/>
    </source>
</evidence>
<keyword evidence="3" id="KW-0378">Hydrolase</keyword>
<dbReference type="SUPFAM" id="SSF56219">
    <property type="entry name" value="DNase I-like"/>
    <property type="match status" value="1"/>
</dbReference>
<dbReference type="InterPro" id="IPR005135">
    <property type="entry name" value="Endo/exonuclease/phosphatase"/>
</dbReference>
<dbReference type="GO" id="GO:0004519">
    <property type="term" value="F:endonuclease activity"/>
    <property type="evidence" value="ECO:0007669"/>
    <property type="project" value="UniProtKB-KW"/>
</dbReference>
<comment type="caution">
    <text evidence="3">The sequence shown here is derived from an EMBL/GenBank/DDBJ whole genome shotgun (WGS) entry which is preliminary data.</text>
</comment>